<name>A0A2P8FUS1_9BACT</name>
<evidence type="ECO:0000313" key="2">
    <source>
        <dbReference type="Proteomes" id="UP000240978"/>
    </source>
</evidence>
<protein>
    <submittedName>
        <fullName evidence="1">Uncharacterized protein</fullName>
    </submittedName>
</protein>
<dbReference type="EMBL" id="PYGK01000013">
    <property type="protein sequence ID" value="PSL25461.1"/>
    <property type="molecule type" value="Genomic_DNA"/>
</dbReference>
<gene>
    <name evidence="1" type="ORF">CLV42_113143</name>
</gene>
<sequence>MRISRMTFLLSFVMLIRKKCSKPGEKKRLNSPGSDE</sequence>
<reference evidence="1 2" key="1">
    <citation type="submission" date="2018-03" db="EMBL/GenBank/DDBJ databases">
        <title>Genomic Encyclopedia of Archaeal and Bacterial Type Strains, Phase II (KMG-II): from individual species to whole genera.</title>
        <authorList>
            <person name="Goeker M."/>
        </authorList>
    </citation>
    <scope>NUCLEOTIDE SEQUENCE [LARGE SCALE GENOMIC DNA]</scope>
    <source>
        <strain evidence="1 2">DSM 18107</strain>
    </source>
</reference>
<evidence type="ECO:0000313" key="1">
    <source>
        <dbReference type="EMBL" id="PSL25461.1"/>
    </source>
</evidence>
<proteinExistence type="predicted"/>
<dbReference type="Proteomes" id="UP000240978">
    <property type="component" value="Unassembled WGS sequence"/>
</dbReference>
<comment type="caution">
    <text evidence="1">The sequence shown here is derived from an EMBL/GenBank/DDBJ whole genome shotgun (WGS) entry which is preliminary data.</text>
</comment>
<organism evidence="1 2">
    <name type="scientific">Chitinophaga ginsengisoli</name>
    <dbReference type="NCBI Taxonomy" id="363837"/>
    <lineage>
        <taxon>Bacteria</taxon>
        <taxon>Pseudomonadati</taxon>
        <taxon>Bacteroidota</taxon>
        <taxon>Chitinophagia</taxon>
        <taxon>Chitinophagales</taxon>
        <taxon>Chitinophagaceae</taxon>
        <taxon>Chitinophaga</taxon>
    </lineage>
</organism>
<dbReference type="AlphaFoldDB" id="A0A2P8FUS1"/>
<accession>A0A2P8FUS1</accession>
<keyword evidence="2" id="KW-1185">Reference proteome</keyword>